<name>A0A166TYR9_9AGAM</name>
<dbReference type="OrthoDB" id="10457531at2759"/>
<organism evidence="2 3">
    <name type="scientific">Athelia psychrophila</name>
    <dbReference type="NCBI Taxonomy" id="1759441"/>
    <lineage>
        <taxon>Eukaryota</taxon>
        <taxon>Fungi</taxon>
        <taxon>Dikarya</taxon>
        <taxon>Basidiomycota</taxon>
        <taxon>Agaricomycotina</taxon>
        <taxon>Agaricomycetes</taxon>
        <taxon>Agaricomycetidae</taxon>
        <taxon>Atheliales</taxon>
        <taxon>Atheliaceae</taxon>
        <taxon>Athelia</taxon>
    </lineage>
</organism>
<feature type="non-terminal residue" evidence="2">
    <location>
        <position position="1"/>
    </location>
</feature>
<feature type="non-terminal residue" evidence="2">
    <location>
        <position position="204"/>
    </location>
</feature>
<reference evidence="2 3" key="1">
    <citation type="journal article" date="2016" name="Mol. Biol. Evol.">
        <title>Comparative Genomics of Early-Diverging Mushroom-Forming Fungi Provides Insights into the Origins of Lignocellulose Decay Capabilities.</title>
        <authorList>
            <person name="Nagy L.G."/>
            <person name="Riley R."/>
            <person name="Tritt A."/>
            <person name="Adam C."/>
            <person name="Daum C."/>
            <person name="Floudas D."/>
            <person name="Sun H."/>
            <person name="Yadav J.S."/>
            <person name="Pangilinan J."/>
            <person name="Larsson K.H."/>
            <person name="Matsuura K."/>
            <person name="Barry K."/>
            <person name="Labutti K."/>
            <person name="Kuo R."/>
            <person name="Ohm R.A."/>
            <person name="Bhattacharya S.S."/>
            <person name="Shirouzu T."/>
            <person name="Yoshinaga Y."/>
            <person name="Martin F.M."/>
            <person name="Grigoriev I.V."/>
            <person name="Hibbett D.S."/>
        </authorList>
    </citation>
    <scope>NUCLEOTIDE SEQUENCE [LARGE SCALE GENOMIC DNA]</scope>
    <source>
        <strain evidence="2 3">CBS 109695</strain>
    </source>
</reference>
<sequence>VQMRDEMAHARGEGMRVVEEAVDGVIKVAVEKHGRIVGALVPVMSTALSTRLADVSLQHVEVFDFGLRVREQWSDLASNFTSMHDSIAGLSATSTAITRTLAQSQALSHSALVAQERTRERLEEMADFARVEIVRINATASGVVEGMHARARGWTVGWGLLWAVDPMRIAQVVRLAWWALRHAFGILGVGAFDYQIPCTLLIER</sequence>
<proteinExistence type="predicted"/>
<feature type="coiled-coil region" evidence="1">
    <location>
        <begin position="112"/>
        <end position="139"/>
    </location>
</feature>
<evidence type="ECO:0000256" key="1">
    <source>
        <dbReference type="SAM" id="Coils"/>
    </source>
</evidence>
<keyword evidence="3" id="KW-1185">Reference proteome</keyword>
<accession>A0A166TYR9</accession>
<dbReference type="AlphaFoldDB" id="A0A166TYR9"/>
<dbReference type="Proteomes" id="UP000076532">
    <property type="component" value="Unassembled WGS sequence"/>
</dbReference>
<evidence type="ECO:0000313" key="3">
    <source>
        <dbReference type="Proteomes" id="UP000076532"/>
    </source>
</evidence>
<gene>
    <name evidence="2" type="ORF">FIBSPDRAFT_849637</name>
</gene>
<protein>
    <submittedName>
        <fullName evidence="2">Uncharacterized protein</fullName>
    </submittedName>
</protein>
<keyword evidence="1" id="KW-0175">Coiled coil</keyword>
<dbReference type="EMBL" id="KV417490">
    <property type="protein sequence ID" value="KZP31132.1"/>
    <property type="molecule type" value="Genomic_DNA"/>
</dbReference>
<evidence type="ECO:0000313" key="2">
    <source>
        <dbReference type="EMBL" id="KZP31132.1"/>
    </source>
</evidence>